<evidence type="ECO:0000313" key="2">
    <source>
        <dbReference type="EMBL" id="BAY14976.1"/>
    </source>
</evidence>
<name>A0A1Z4GCC6_9CYAN</name>
<dbReference type="PANTHER" id="PTHR33627:SF1">
    <property type="entry name" value="TRANSPOSASE"/>
    <property type="match status" value="1"/>
</dbReference>
<accession>A0A1Z4GCC6</accession>
<dbReference type="Proteomes" id="UP000218287">
    <property type="component" value="Chromosome"/>
</dbReference>
<dbReference type="PANTHER" id="PTHR33627">
    <property type="entry name" value="TRANSPOSASE"/>
    <property type="match status" value="1"/>
</dbReference>
<organism evidence="2 3">
    <name type="scientific">Anabaenopsis circularis NIES-21</name>
    <dbReference type="NCBI Taxonomy" id="1085406"/>
    <lineage>
        <taxon>Bacteria</taxon>
        <taxon>Bacillati</taxon>
        <taxon>Cyanobacteriota</taxon>
        <taxon>Cyanophyceae</taxon>
        <taxon>Nostocales</taxon>
        <taxon>Nodulariaceae</taxon>
        <taxon>Anabaenopsis</taxon>
    </lineage>
</organism>
<protein>
    <submittedName>
        <fullName evidence="2">Transposase</fullName>
    </submittedName>
</protein>
<dbReference type="OrthoDB" id="517776at2"/>
<evidence type="ECO:0000259" key="1">
    <source>
        <dbReference type="Pfam" id="PF13546"/>
    </source>
</evidence>
<dbReference type="EMBL" id="AP018174">
    <property type="protein sequence ID" value="BAY14976.1"/>
    <property type="molecule type" value="Genomic_DNA"/>
</dbReference>
<dbReference type="InterPro" id="IPR038721">
    <property type="entry name" value="IS701-like_DDE_dom"/>
</dbReference>
<gene>
    <name evidence="2" type="ORF">NIES21_07620</name>
</gene>
<keyword evidence="3" id="KW-1185">Reference proteome</keyword>
<dbReference type="InterPro" id="IPR012337">
    <property type="entry name" value="RNaseH-like_sf"/>
</dbReference>
<reference evidence="2 3" key="1">
    <citation type="submission" date="2017-06" db="EMBL/GenBank/DDBJ databases">
        <title>Genome sequencing of cyanobaciteial culture collection at National Institute for Environmental Studies (NIES).</title>
        <authorList>
            <person name="Hirose Y."/>
            <person name="Shimura Y."/>
            <person name="Fujisawa T."/>
            <person name="Nakamura Y."/>
            <person name="Kawachi M."/>
        </authorList>
    </citation>
    <scope>NUCLEOTIDE SEQUENCE [LARGE SCALE GENOMIC DNA]</scope>
    <source>
        <strain evidence="2 3">NIES-21</strain>
    </source>
</reference>
<dbReference type="Pfam" id="PF13546">
    <property type="entry name" value="DDE_5"/>
    <property type="match status" value="1"/>
</dbReference>
<evidence type="ECO:0000313" key="3">
    <source>
        <dbReference type="Proteomes" id="UP000218287"/>
    </source>
</evidence>
<dbReference type="InterPro" id="IPR039365">
    <property type="entry name" value="IS701-like"/>
</dbReference>
<dbReference type="AlphaFoldDB" id="A0A1Z4GCC6"/>
<dbReference type="NCBIfam" id="NF033540">
    <property type="entry name" value="transpos_IS701"/>
    <property type="match status" value="1"/>
</dbReference>
<proteinExistence type="predicted"/>
<sequence length="442" mass="51523">MDVELQILKHLPRDAQPTVAIIDEYCAEYKDQFKEVRNYECFKYLHLGIISPIKRKSLPEIAKVVSINSAQSLHHFISYSDWSAQELKSRRLNKLKKALNGHAITVVIDETGDRKKGKKTDYVARQYLGSVGKIDNGIVSVNAYGVYENITFPLSFKVFKPKGTLKEGDKYKTKIELASEIITELINEGFNIELVLADSLYGESSEFLEILNEYKLAYVVAIRSNHGVWLPASQSVRANKWCKFERTFSNLKSETRYIREIIYGKRRAITYWEITTEPETMPENSTSFIMTNLQGNLKKTLGDLYGLRTWIEYGFRQCKQELGWTDYRFTNFQHIEKWWEIIFSVYTMISLNSPAFLSLNQSHQVETKVQDSKPEHFSAHQQWNHQNGWKNTLNNLRLIVQPLFLFWLIYPWLDIFPNSDLLLGFNHLISTMNQFKPFYASG</sequence>
<dbReference type="SUPFAM" id="SSF53098">
    <property type="entry name" value="Ribonuclease H-like"/>
    <property type="match status" value="1"/>
</dbReference>
<feature type="domain" description="Transposase IS701-like DDE" evidence="1">
    <location>
        <begin position="43"/>
        <end position="235"/>
    </location>
</feature>